<keyword evidence="3" id="KW-1185">Reference proteome</keyword>
<evidence type="ECO:0000313" key="2">
    <source>
        <dbReference type="EMBL" id="KIH82529.1"/>
    </source>
</evidence>
<organism evidence="2 3">
    <name type="scientific">Pseudomonas batumici</name>
    <dbReference type="NCBI Taxonomy" id="226910"/>
    <lineage>
        <taxon>Bacteria</taxon>
        <taxon>Pseudomonadati</taxon>
        <taxon>Pseudomonadota</taxon>
        <taxon>Gammaproteobacteria</taxon>
        <taxon>Pseudomonadales</taxon>
        <taxon>Pseudomonadaceae</taxon>
        <taxon>Pseudomonas</taxon>
    </lineage>
</organism>
<dbReference type="InterPro" id="IPR036271">
    <property type="entry name" value="Tet_transcr_reg_TetR-rel_C_sf"/>
</dbReference>
<dbReference type="EMBL" id="JXDG01000048">
    <property type="protein sequence ID" value="KIH82529.1"/>
    <property type="molecule type" value="Genomic_DNA"/>
</dbReference>
<dbReference type="SUPFAM" id="SSF48498">
    <property type="entry name" value="Tetracyclin repressor-like, C-terminal domain"/>
    <property type="match status" value="1"/>
</dbReference>
<dbReference type="STRING" id="226910.UCMB321_3664"/>
<accession>A0A0C2E9H7</accession>
<name>A0A0C2E9H7_9PSED</name>
<dbReference type="Proteomes" id="UP000031535">
    <property type="component" value="Unassembled WGS sequence"/>
</dbReference>
<dbReference type="Gene3D" id="1.10.357.10">
    <property type="entry name" value="Tetracycline Repressor, domain 2"/>
    <property type="match status" value="1"/>
</dbReference>
<dbReference type="RefSeq" id="WP_052451297.1">
    <property type="nucleotide sequence ID" value="NZ_JXDG01000048.1"/>
</dbReference>
<comment type="caution">
    <text evidence="2">The sequence shown here is derived from an EMBL/GenBank/DDBJ whole genome shotgun (WGS) entry which is preliminary data.</text>
</comment>
<dbReference type="Pfam" id="PF21993">
    <property type="entry name" value="TetR_C_13_2"/>
    <property type="match status" value="1"/>
</dbReference>
<dbReference type="AlphaFoldDB" id="A0A0C2E9H7"/>
<sequence>MATQAHRYLQQGSRDRFMEARRVSGDDLKAYVDIYVSEANRDGSTGCPMAAYAGEICRQGREIQDLFTEGLEGMINALEATLPGSLTADEARRKAITLAVTMVGAVTLARASRHSPALSDEILSSVRQELLGEGS</sequence>
<evidence type="ECO:0000313" key="3">
    <source>
        <dbReference type="Proteomes" id="UP000031535"/>
    </source>
</evidence>
<evidence type="ECO:0000259" key="1">
    <source>
        <dbReference type="Pfam" id="PF21993"/>
    </source>
</evidence>
<dbReference type="InterPro" id="IPR054156">
    <property type="entry name" value="YxaF_TetR_C"/>
</dbReference>
<feature type="domain" description="Transcriptional regulator LmrA/YxaF-like C-terminal" evidence="1">
    <location>
        <begin position="40"/>
        <end position="118"/>
    </location>
</feature>
<reference evidence="2 3" key="1">
    <citation type="submission" date="2015-01" db="EMBL/GenBank/DDBJ databases">
        <title>Complete genome of Pseudomonas batumici UCM B-321 producer of the batumin antibiotic with strong antistaphilococcal and potential anticancer activity.</title>
        <authorList>
            <person name="Klochko V.V."/>
            <person name="Zelena L.B."/>
            <person name="Elena K.A."/>
            <person name="Reva O.N."/>
        </authorList>
    </citation>
    <scope>NUCLEOTIDE SEQUENCE [LARGE SCALE GENOMIC DNA]</scope>
    <source>
        <strain evidence="2 3">UCM B-321</strain>
    </source>
</reference>
<protein>
    <submittedName>
        <fullName evidence="2">Transcriptional regulator, TetR family</fullName>
    </submittedName>
</protein>
<dbReference type="PATRIC" id="fig|226910.6.peg.3656"/>
<gene>
    <name evidence="2" type="ORF">UCMB321_3664</name>
</gene>
<proteinExistence type="predicted"/>